<protein>
    <submittedName>
        <fullName evidence="1">Nucleoside triphosphate pyrophosphohydrolase</fullName>
    </submittedName>
</protein>
<reference evidence="1 2" key="1">
    <citation type="submission" date="2023-03" db="EMBL/GenBank/DDBJ databases">
        <authorList>
            <person name="Uniacke-Lowe S."/>
            <person name="Ross P."/>
            <person name="Hill C."/>
        </authorList>
    </citation>
    <scope>NUCLEOTIDE SEQUENCE [LARGE SCALE GENOMIC DNA]</scope>
    <source>
        <strain evidence="1 2">APC 4016</strain>
    </source>
</reference>
<dbReference type="CDD" id="cd11532">
    <property type="entry name" value="NTP-PPase_COG4997"/>
    <property type="match status" value="1"/>
</dbReference>
<dbReference type="Pfam" id="PF01503">
    <property type="entry name" value="PRA-PH"/>
    <property type="match status" value="1"/>
</dbReference>
<gene>
    <name evidence="1" type="ORF">QMA01_08680</name>
</gene>
<organism evidence="1 2">
    <name type="scientific">Planococcus notacanthi</name>
    <dbReference type="NCBI Taxonomy" id="3035188"/>
    <lineage>
        <taxon>Bacteria</taxon>
        <taxon>Bacillati</taxon>
        <taxon>Bacillota</taxon>
        <taxon>Bacilli</taxon>
        <taxon>Bacillales</taxon>
        <taxon>Caryophanaceae</taxon>
        <taxon>Planococcus</taxon>
    </lineage>
</organism>
<name>A0ABT7ZJN8_9BACL</name>
<dbReference type="InterPro" id="IPR021130">
    <property type="entry name" value="PRib-ATP_PPHydrolase-like"/>
</dbReference>
<dbReference type="InterPro" id="IPR038735">
    <property type="entry name" value="MSMEG_1276-like_NTP-PPase_dom"/>
</dbReference>
<comment type="caution">
    <text evidence="1">The sequence shown here is derived from an EMBL/GenBank/DDBJ whole genome shotgun (WGS) entry which is preliminary data.</text>
</comment>
<keyword evidence="2" id="KW-1185">Reference proteome</keyword>
<evidence type="ECO:0000313" key="1">
    <source>
        <dbReference type="EMBL" id="MDN3427364.1"/>
    </source>
</evidence>
<dbReference type="SUPFAM" id="SSF101386">
    <property type="entry name" value="all-alpha NTP pyrophosphatases"/>
    <property type="match status" value="1"/>
</dbReference>
<accession>A0ABT7ZJN8</accession>
<evidence type="ECO:0000313" key="2">
    <source>
        <dbReference type="Proteomes" id="UP001225873"/>
    </source>
</evidence>
<dbReference type="EMBL" id="JASDCQ010000002">
    <property type="protein sequence ID" value="MDN3427364.1"/>
    <property type="molecule type" value="Genomic_DNA"/>
</dbReference>
<sequence length="108" mass="12461">MPIYNKLVRDAIPEIIEKTGKDFSIRTLEEDEYKTEVKKKLGEELEEYKEAATNEEAVEELADILELLHAAVKIHGSSIEELEQIRQAKAEKRGGFDKRIFLIEVEDD</sequence>
<dbReference type="Proteomes" id="UP001225873">
    <property type="component" value="Unassembled WGS sequence"/>
</dbReference>
<proteinExistence type="predicted"/>
<dbReference type="RefSeq" id="WP_290183706.1">
    <property type="nucleotide sequence ID" value="NZ_JASDCQ010000002.1"/>
</dbReference>